<dbReference type="Proteomes" id="UP000435138">
    <property type="component" value="Unassembled WGS sequence"/>
</dbReference>
<gene>
    <name evidence="6" type="ORF">GAO09_10290</name>
</gene>
<proteinExistence type="predicted"/>
<dbReference type="GO" id="GO:0000976">
    <property type="term" value="F:transcription cis-regulatory region binding"/>
    <property type="evidence" value="ECO:0007669"/>
    <property type="project" value="TreeGrafter"/>
</dbReference>
<dbReference type="InterPro" id="IPR009057">
    <property type="entry name" value="Homeodomain-like_sf"/>
</dbReference>
<accession>A0A6A8A5T4</accession>
<organism evidence="6 7">
    <name type="scientific">Endobacterium cereale</name>
    <dbReference type="NCBI Taxonomy" id="2663029"/>
    <lineage>
        <taxon>Bacteria</taxon>
        <taxon>Pseudomonadati</taxon>
        <taxon>Pseudomonadota</taxon>
        <taxon>Alphaproteobacteria</taxon>
        <taxon>Hyphomicrobiales</taxon>
        <taxon>Rhizobiaceae</taxon>
        <taxon>Endobacterium</taxon>
    </lineage>
</organism>
<keyword evidence="1" id="KW-0805">Transcription regulation</keyword>
<keyword evidence="2 4" id="KW-0238">DNA-binding</keyword>
<evidence type="ECO:0000256" key="2">
    <source>
        <dbReference type="ARBA" id="ARBA00023125"/>
    </source>
</evidence>
<reference evidence="6 7" key="1">
    <citation type="submission" date="2019-11" db="EMBL/GenBank/DDBJ databases">
        <title>Genome analysis of Rhizobacterium cereale a novel genus and species isolated from maize roots in North Spain.</title>
        <authorList>
            <person name="Menendez E."/>
            <person name="Flores-Felix J.D."/>
            <person name="Ramirez-Bahena M.-H."/>
            <person name="Igual J.M."/>
            <person name="Garcia-Fraile P."/>
            <person name="Peix A."/>
            <person name="Velazquez E."/>
        </authorList>
    </citation>
    <scope>NUCLEOTIDE SEQUENCE [LARGE SCALE GENOMIC DNA]</scope>
    <source>
        <strain evidence="6 7">RZME27</strain>
    </source>
</reference>
<dbReference type="GO" id="GO:0003700">
    <property type="term" value="F:DNA-binding transcription factor activity"/>
    <property type="evidence" value="ECO:0007669"/>
    <property type="project" value="TreeGrafter"/>
</dbReference>
<comment type="caution">
    <text evidence="6">The sequence shown here is derived from an EMBL/GenBank/DDBJ whole genome shotgun (WGS) entry which is preliminary data.</text>
</comment>
<dbReference type="EMBL" id="WIXI01000041">
    <property type="protein sequence ID" value="MQY46433.1"/>
    <property type="molecule type" value="Genomic_DNA"/>
</dbReference>
<keyword evidence="3" id="KW-0804">Transcription</keyword>
<dbReference type="Pfam" id="PF00440">
    <property type="entry name" value="TetR_N"/>
    <property type="match status" value="1"/>
</dbReference>
<dbReference type="InterPro" id="IPR050109">
    <property type="entry name" value="HTH-type_TetR-like_transc_reg"/>
</dbReference>
<dbReference type="InterPro" id="IPR023772">
    <property type="entry name" value="DNA-bd_HTH_TetR-type_CS"/>
</dbReference>
<evidence type="ECO:0000256" key="4">
    <source>
        <dbReference type="PROSITE-ProRule" id="PRU00335"/>
    </source>
</evidence>
<keyword evidence="7" id="KW-1185">Reference proteome</keyword>
<dbReference type="PRINTS" id="PR00455">
    <property type="entry name" value="HTHTETR"/>
</dbReference>
<evidence type="ECO:0000256" key="3">
    <source>
        <dbReference type="ARBA" id="ARBA00023163"/>
    </source>
</evidence>
<dbReference type="AlphaFoldDB" id="A0A6A8A5T4"/>
<feature type="domain" description="HTH tetR-type" evidence="5">
    <location>
        <begin position="11"/>
        <end position="71"/>
    </location>
</feature>
<feature type="DNA-binding region" description="H-T-H motif" evidence="4">
    <location>
        <begin position="34"/>
        <end position="53"/>
    </location>
</feature>
<evidence type="ECO:0000256" key="1">
    <source>
        <dbReference type="ARBA" id="ARBA00023015"/>
    </source>
</evidence>
<evidence type="ECO:0000259" key="5">
    <source>
        <dbReference type="PROSITE" id="PS50977"/>
    </source>
</evidence>
<name>A0A6A8A5T4_9HYPH</name>
<evidence type="ECO:0000313" key="7">
    <source>
        <dbReference type="Proteomes" id="UP000435138"/>
    </source>
</evidence>
<dbReference type="Gene3D" id="1.10.357.10">
    <property type="entry name" value="Tetracycline Repressor, domain 2"/>
    <property type="match status" value="1"/>
</dbReference>
<dbReference type="InterPro" id="IPR001647">
    <property type="entry name" value="HTH_TetR"/>
</dbReference>
<dbReference type="RefSeq" id="WP_153353930.1">
    <property type="nucleotide sequence ID" value="NZ_JAYKOO010000006.1"/>
</dbReference>
<dbReference type="PANTHER" id="PTHR30055:SF234">
    <property type="entry name" value="HTH-TYPE TRANSCRIPTIONAL REGULATOR BETI"/>
    <property type="match status" value="1"/>
</dbReference>
<evidence type="ECO:0000313" key="6">
    <source>
        <dbReference type="EMBL" id="MQY46433.1"/>
    </source>
</evidence>
<dbReference type="PROSITE" id="PS50977">
    <property type="entry name" value="HTH_TETR_2"/>
    <property type="match status" value="1"/>
</dbReference>
<protein>
    <submittedName>
        <fullName evidence="6">TetR family transcriptional regulator</fullName>
    </submittedName>
</protein>
<sequence length="191" mass="21230">MARLSRAESMAVTREKLMRSARKLYLGHGYSAVSVEKIAADCDLTRGAFYTHFRSKEAIYIELVEADVGKVLPGLVAVIEGARTRDEAIDVVCGWADGRFIEPDMSYLMLEVLQHAMKTKIDEDQMCKVREFWGHVGNALERFFPNQTLPGQSHEIGSIILLLLAEGPLVEAAGGAKTSRLARLTLEAFMR</sequence>
<dbReference type="PROSITE" id="PS01081">
    <property type="entry name" value="HTH_TETR_1"/>
    <property type="match status" value="1"/>
</dbReference>
<dbReference type="SUPFAM" id="SSF46689">
    <property type="entry name" value="Homeodomain-like"/>
    <property type="match status" value="1"/>
</dbReference>
<dbReference type="PANTHER" id="PTHR30055">
    <property type="entry name" value="HTH-TYPE TRANSCRIPTIONAL REGULATOR RUTR"/>
    <property type="match status" value="1"/>
</dbReference>